<keyword evidence="1" id="KW-1133">Transmembrane helix</keyword>
<dbReference type="GO" id="GO:0004497">
    <property type="term" value="F:monooxygenase activity"/>
    <property type="evidence" value="ECO:0007669"/>
    <property type="project" value="UniProtKB-KW"/>
</dbReference>
<evidence type="ECO:0000256" key="1">
    <source>
        <dbReference type="SAM" id="Phobius"/>
    </source>
</evidence>
<proteinExistence type="predicted"/>
<protein>
    <submittedName>
        <fullName evidence="2">Isoleucine N-monooxygenase 1</fullName>
    </submittedName>
</protein>
<keyword evidence="1" id="KW-0472">Membrane</keyword>
<evidence type="ECO:0000313" key="2">
    <source>
        <dbReference type="EMBL" id="JAG24685.1"/>
    </source>
</evidence>
<sequence length="156" mass="18249">AVWKFLKIVILYQSFVAVFYVVMPFIVDSIIHHFFDYLKAPFFFPLSFTVFLPDDVTWNREYYAIMLLNIWSGFEIIANLQGFIICFTVMTVFSVVDLVIFKEKIKSLDFESSKEKILEDLRIVVKSHNDIIGLNRELKLFLDLPALSNQFSPLSC</sequence>
<keyword evidence="2" id="KW-0503">Monooxygenase</keyword>
<feature type="non-terminal residue" evidence="2">
    <location>
        <position position="1"/>
    </location>
</feature>
<reference evidence="2" key="2">
    <citation type="submission" date="2014-07" db="EMBL/GenBank/DDBJ databases">
        <authorList>
            <person name="Hull J."/>
        </authorList>
    </citation>
    <scope>NUCLEOTIDE SEQUENCE</scope>
</reference>
<organism evidence="2">
    <name type="scientific">Lygus hesperus</name>
    <name type="common">Western plant bug</name>
    <dbReference type="NCBI Taxonomy" id="30085"/>
    <lineage>
        <taxon>Eukaryota</taxon>
        <taxon>Metazoa</taxon>
        <taxon>Ecdysozoa</taxon>
        <taxon>Arthropoda</taxon>
        <taxon>Hexapoda</taxon>
        <taxon>Insecta</taxon>
        <taxon>Pterygota</taxon>
        <taxon>Neoptera</taxon>
        <taxon>Paraneoptera</taxon>
        <taxon>Hemiptera</taxon>
        <taxon>Heteroptera</taxon>
        <taxon>Panheteroptera</taxon>
        <taxon>Cimicomorpha</taxon>
        <taxon>Miridae</taxon>
        <taxon>Mirini</taxon>
        <taxon>Lygus</taxon>
    </lineage>
</organism>
<feature type="transmembrane region" description="Helical" evidence="1">
    <location>
        <begin position="6"/>
        <end position="27"/>
    </location>
</feature>
<name>A0A0A9Y591_LYGHE</name>
<dbReference type="EMBL" id="GBHO01018919">
    <property type="protein sequence ID" value="JAG24685.1"/>
    <property type="molecule type" value="Transcribed_RNA"/>
</dbReference>
<feature type="transmembrane region" description="Helical" evidence="1">
    <location>
        <begin position="76"/>
        <end position="101"/>
    </location>
</feature>
<gene>
    <name evidence="2" type="primary">CYP79D3</name>
    <name evidence="2" type="ORF">CM83_29207</name>
</gene>
<dbReference type="AlphaFoldDB" id="A0A0A9Y591"/>
<reference evidence="2" key="1">
    <citation type="journal article" date="2014" name="PLoS ONE">
        <title>Transcriptome-Based Identification of ABC Transporters in the Western Tarnished Plant Bug Lygus hesperus.</title>
        <authorList>
            <person name="Hull J.J."/>
            <person name="Chaney K."/>
            <person name="Geib S.M."/>
            <person name="Fabrick J.A."/>
            <person name="Brent C.S."/>
            <person name="Walsh D."/>
            <person name="Lavine L.C."/>
        </authorList>
    </citation>
    <scope>NUCLEOTIDE SEQUENCE</scope>
</reference>
<keyword evidence="2" id="KW-0560">Oxidoreductase</keyword>
<keyword evidence="1" id="KW-0812">Transmembrane</keyword>
<accession>A0A0A9Y591</accession>